<evidence type="ECO:0000313" key="1">
    <source>
        <dbReference type="EMBL" id="MDP1447061.1"/>
    </source>
</evidence>
<gene>
    <name evidence="1" type="ORF">Q8G51_04295</name>
</gene>
<comment type="caution">
    <text evidence="1">The sequence shown here is derived from an EMBL/GenBank/DDBJ whole genome shotgun (WGS) entry which is preliminary data.</text>
</comment>
<sequence>LNLKADIEQLALDHFATQTFQHKLHTYIWHKEAGFHAIQQSPIQKPIRKISMHSIGG</sequence>
<name>A0AAW8ANW2_ACILW</name>
<dbReference type="AlphaFoldDB" id="A0AAW8ANW2"/>
<evidence type="ECO:0000313" key="2">
    <source>
        <dbReference type="Proteomes" id="UP001242129"/>
    </source>
</evidence>
<dbReference type="Proteomes" id="UP001242129">
    <property type="component" value="Unassembled WGS sequence"/>
</dbReference>
<accession>A0AAW8ANW2</accession>
<reference evidence="1" key="1">
    <citation type="submission" date="2023-07" db="EMBL/GenBank/DDBJ databases">
        <title>Dynamics of blaOXA-23 gene transmission in Acinetobacter spp. from contaminated veterinary surfaces.</title>
        <authorList>
            <person name="Moreira Da Silva J."/>
            <person name="Menezes J."/>
            <person name="Fernandes L."/>
            <person name="Marques C."/>
            <person name="Amaral A."/>
            <person name="Timofte D."/>
            <person name="Pomba C."/>
        </authorList>
    </citation>
    <scope>NUCLEOTIDE SEQUENCE</scope>
    <source>
        <strain evidence="1">CMVB11Z4A1</strain>
    </source>
</reference>
<feature type="non-terminal residue" evidence="1">
    <location>
        <position position="1"/>
    </location>
</feature>
<dbReference type="EMBL" id="JAUUUS010000021">
    <property type="protein sequence ID" value="MDP1447061.1"/>
    <property type="molecule type" value="Genomic_DNA"/>
</dbReference>
<organism evidence="1 2">
    <name type="scientific">Acinetobacter lwoffii</name>
    <dbReference type="NCBI Taxonomy" id="28090"/>
    <lineage>
        <taxon>Bacteria</taxon>
        <taxon>Pseudomonadati</taxon>
        <taxon>Pseudomonadota</taxon>
        <taxon>Gammaproteobacteria</taxon>
        <taxon>Moraxellales</taxon>
        <taxon>Moraxellaceae</taxon>
        <taxon>Acinetobacter</taxon>
    </lineage>
</organism>
<protein>
    <submittedName>
        <fullName evidence="1">GTP 3',8-cyclase MoaA</fullName>
    </submittedName>
</protein>
<proteinExistence type="predicted"/>